<accession>A0ABR2SJI8</accession>
<keyword evidence="4" id="KW-1185">Reference proteome</keyword>
<keyword evidence="2" id="KW-0732">Signal</keyword>
<dbReference type="EMBL" id="JBBPBN010000013">
    <property type="protein sequence ID" value="KAK9025307.1"/>
    <property type="molecule type" value="Genomic_DNA"/>
</dbReference>
<reference evidence="3 4" key="1">
    <citation type="journal article" date="2024" name="G3 (Bethesda)">
        <title>Genome assembly of Hibiscus sabdariffa L. provides insights into metabolisms of medicinal natural products.</title>
        <authorList>
            <person name="Kim T."/>
        </authorList>
    </citation>
    <scope>NUCLEOTIDE SEQUENCE [LARGE SCALE GENOMIC DNA]</scope>
    <source>
        <strain evidence="3">TK-2024</strain>
        <tissue evidence="3">Old leaves</tissue>
    </source>
</reference>
<name>A0ABR2SJI8_9ROSI</name>
<evidence type="ECO:0000256" key="1">
    <source>
        <dbReference type="SAM" id="MobiDB-lite"/>
    </source>
</evidence>
<feature type="chain" id="PRO_5045833070" evidence="2">
    <location>
        <begin position="24"/>
        <end position="94"/>
    </location>
</feature>
<dbReference type="Proteomes" id="UP001396334">
    <property type="component" value="Unassembled WGS sequence"/>
</dbReference>
<organism evidence="3 4">
    <name type="scientific">Hibiscus sabdariffa</name>
    <name type="common">roselle</name>
    <dbReference type="NCBI Taxonomy" id="183260"/>
    <lineage>
        <taxon>Eukaryota</taxon>
        <taxon>Viridiplantae</taxon>
        <taxon>Streptophyta</taxon>
        <taxon>Embryophyta</taxon>
        <taxon>Tracheophyta</taxon>
        <taxon>Spermatophyta</taxon>
        <taxon>Magnoliopsida</taxon>
        <taxon>eudicotyledons</taxon>
        <taxon>Gunneridae</taxon>
        <taxon>Pentapetalae</taxon>
        <taxon>rosids</taxon>
        <taxon>malvids</taxon>
        <taxon>Malvales</taxon>
        <taxon>Malvaceae</taxon>
        <taxon>Malvoideae</taxon>
        <taxon>Hibiscus</taxon>
    </lineage>
</organism>
<feature type="signal peptide" evidence="2">
    <location>
        <begin position="1"/>
        <end position="23"/>
    </location>
</feature>
<evidence type="ECO:0000313" key="3">
    <source>
        <dbReference type="EMBL" id="KAK9025307.1"/>
    </source>
</evidence>
<protein>
    <submittedName>
        <fullName evidence="3">Uncharacterized protein</fullName>
    </submittedName>
</protein>
<feature type="region of interest" description="Disordered" evidence="1">
    <location>
        <begin position="32"/>
        <end position="67"/>
    </location>
</feature>
<evidence type="ECO:0000256" key="2">
    <source>
        <dbReference type="SAM" id="SignalP"/>
    </source>
</evidence>
<evidence type="ECO:0000313" key="4">
    <source>
        <dbReference type="Proteomes" id="UP001396334"/>
    </source>
</evidence>
<feature type="compositionally biased region" description="Low complexity" evidence="1">
    <location>
        <begin position="36"/>
        <end position="49"/>
    </location>
</feature>
<sequence length="94" mass="9803">MGKSLFIFVLLLVVSLLLSETGARVLKDSELQSVNGSKKLSSGPSPGVGHRYTDVEKSGSSVGQGYDNVRTGGVGNFGTYDKVRATGVQSSGHE</sequence>
<gene>
    <name evidence="3" type="ORF">V6N11_038176</name>
</gene>
<proteinExistence type="predicted"/>
<comment type="caution">
    <text evidence="3">The sequence shown here is derived from an EMBL/GenBank/DDBJ whole genome shotgun (WGS) entry which is preliminary data.</text>
</comment>